<reference evidence="1 2" key="1">
    <citation type="submission" date="2017-08" db="EMBL/GenBank/DDBJ databases">
        <title>Mesorhizobium wenxinae sp. nov., a novel rhizobial species isolated from root nodules of chickpea (Cicer arietinum L.).</title>
        <authorList>
            <person name="Zhang J."/>
        </authorList>
    </citation>
    <scope>NUCLEOTIDE SEQUENCE [LARGE SCALE GENOMIC DNA]</scope>
    <source>
        <strain evidence="1 2">SDW018</strain>
    </source>
</reference>
<evidence type="ECO:0000313" key="1">
    <source>
        <dbReference type="EMBL" id="PAQ06583.1"/>
    </source>
</evidence>
<dbReference type="AlphaFoldDB" id="A0A271LEN5"/>
<comment type="caution">
    <text evidence="1">The sequence shown here is derived from an EMBL/GenBank/DDBJ whole genome shotgun (WGS) entry which is preliminary data.</text>
</comment>
<name>A0A271LEN5_9HYPH</name>
<dbReference type="EMBL" id="NPKJ01000066">
    <property type="protein sequence ID" value="PAQ06583.1"/>
    <property type="molecule type" value="Genomic_DNA"/>
</dbReference>
<evidence type="ECO:0000313" key="2">
    <source>
        <dbReference type="Proteomes" id="UP000216442"/>
    </source>
</evidence>
<sequence length="84" mass="9071">MISASASTDCFGRSIRTHEFYTSSARRLIDAQLAMRIRGFGESLNLETGNVRFCTYSGIGGKVCFQEVTRSISSADIEAPGLSA</sequence>
<protein>
    <submittedName>
        <fullName evidence="1">Uncharacterized protein</fullName>
    </submittedName>
</protein>
<accession>A0A271LEN5</accession>
<keyword evidence="2" id="KW-1185">Reference proteome</keyword>
<proteinExistence type="predicted"/>
<gene>
    <name evidence="1" type="ORF">CIT26_26030</name>
</gene>
<organism evidence="1 2">
    <name type="scientific">Mesorhizobium temperatum</name>
    <dbReference type="NCBI Taxonomy" id="241416"/>
    <lineage>
        <taxon>Bacteria</taxon>
        <taxon>Pseudomonadati</taxon>
        <taxon>Pseudomonadota</taxon>
        <taxon>Alphaproteobacteria</taxon>
        <taxon>Hyphomicrobiales</taxon>
        <taxon>Phyllobacteriaceae</taxon>
        <taxon>Mesorhizobium</taxon>
    </lineage>
</organism>
<dbReference type="Proteomes" id="UP000216442">
    <property type="component" value="Unassembled WGS sequence"/>
</dbReference>